<dbReference type="OrthoDB" id="2446411at2759"/>
<proteinExistence type="predicted"/>
<protein>
    <submittedName>
        <fullName evidence="1">Uncharacterized protein</fullName>
    </submittedName>
</protein>
<evidence type="ECO:0000313" key="1">
    <source>
        <dbReference type="EMBL" id="RIA86046.1"/>
    </source>
</evidence>
<gene>
    <name evidence="1" type="ORF">C1645_829905</name>
</gene>
<dbReference type="EMBL" id="QKYT01000388">
    <property type="protein sequence ID" value="RIA86046.1"/>
    <property type="molecule type" value="Genomic_DNA"/>
</dbReference>
<accession>A0A397SN53</accession>
<reference evidence="1 2" key="1">
    <citation type="submission" date="2018-06" db="EMBL/GenBank/DDBJ databases">
        <title>Comparative genomics reveals the genomic features of Rhizophagus irregularis, R. cerebriforme, R. diaphanum and Gigaspora rosea, and their symbiotic lifestyle signature.</title>
        <authorList>
            <person name="Morin E."/>
            <person name="San Clemente H."/>
            <person name="Chen E.C.H."/>
            <person name="De La Providencia I."/>
            <person name="Hainaut M."/>
            <person name="Kuo A."/>
            <person name="Kohler A."/>
            <person name="Murat C."/>
            <person name="Tang N."/>
            <person name="Roy S."/>
            <person name="Loubradou J."/>
            <person name="Henrissat B."/>
            <person name="Grigoriev I.V."/>
            <person name="Corradi N."/>
            <person name="Roux C."/>
            <person name="Martin F.M."/>
        </authorList>
    </citation>
    <scope>NUCLEOTIDE SEQUENCE [LARGE SCALE GENOMIC DNA]</scope>
    <source>
        <strain evidence="1 2">DAOM 227022</strain>
    </source>
</reference>
<evidence type="ECO:0000313" key="2">
    <source>
        <dbReference type="Proteomes" id="UP000265703"/>
    </source>
</evidence>
<dbReference type="STRING" id="658196.A0A397SN53"/>
<organism evidence="1 2">
    <name type="scientific">Glomus cerebriforme</name>
    <dbReference type="NCBI Taxonomy" id="658196"/>
    <lineage>
        <taxon>Eukaryota</taxon>
        <taxon>Fungi</taxon>
        <taxon>Fungi incertae sedis</taxon>
        <taxon>Mucoromycota</taxon>
        <taxon>Glomeromycotina</taxon>
        <taxon>Glomeromycetes</taxon>
        <taxon>Glomerales</taxon>
        <taxon>Glomeraceae</taxon>
        <taxon>Glomus</taxon>
    </lineage>
</organism>
<dbReference type="Proteomes" id="UP000265703">
    <property type="component" value="Unassembled WGS sequence"/>
</dbReference>
<sequence length="271" mass="30953">MTMFYEETYHYPTSCTNLKAKSRGTNSLAQLLEERILQLNFWKNEYFSSTSGRTNTSARLLEKQTLQLSSWRNEHFDLTSEAQLLKVNRVKGGWRNELFSLTPEGTNSSAQLLENQVQMAIKTDLSIVQHVFWYISTLPKLPTINNLICGFLPIFEGNSSGSLISIATDYLNNIECIPNEYDKQFRHYTNLPSELLIRTGARIIFLTNKLFNEELCNRSIGVITKLIDEDHIEVTFLTKSGITQVIVKKITAYFNLNGASAYRTSLSNLKV</sequence>
<comment type="caution">
    <text evidence="1">The sequence shown here is derived from an EMBL/GenBank/DDBJ whole genome shotgun (WGS) entry which is preliminary data.</text>
</comment>
<dbReference type="AlphaFoldDB" id="A0A397SN53"/>
<name>A0A397SN53_9GLOM</name>
<keyword evidence="2" id="KW-1185">Reference proteome</keyword>